<reference evidence="3" key="5">
    <citation type="submission" date="2015-06" db="UniProtKB">
        <authorList>
            <consortium name="EnsemblFungi"/>
        </authorList>
    </citation>
    <scope>IDENTIFICATION</scope>
    <source>
        <strain evidence="3">ATCC 64411</strain>
    </source>
</reference>
<reference evidence="4" key="1">
    <citation type="submission" date="2010-05" db="EMBL/GenBank/DDBJ databases">
        <title>The genome sequence of Magnaporthe poae strain ATCC 64411.</title>
        <authorList>
            <person name="Ma L.-J."/>
            <person name="Dead R."/>
            <person name="Young S."/>
            <person name="Zeng Q."/>
            <person name="Koehrsen M."/>
            <person name="Alvarado L."/>
            <person name="Berlin A."/>
            <person name="Chapman S.B."/>
            <person name="Chen Z."/>
            <person name="Freedman E."/>
            <person name="Gellesch M."/>
            <person name="Goldberg J."/>
            <person name="Griggs A."/>
            <person name="Gujja S."/>
            <person name="Heilman E.R."/>
            <person name="Heiman D."/>
            <person name="Hepburn T."/>
            <person name="Howarth C."/>
            <person name="Jen D."/>
            <person name="Larson L."/>
            <person name="Mehta T."/>
            <person name="Neiman D."/>
            <person name="Pearson M."/>
            <person name="Roberts A."/>
            <person name="Saif S."/>
            <person name="Shea T."/>
            <person name="Shenoy N."/>
            <person name="Sisk P."/>
            <person name="Stolte C."/>
            <person name="Sykes S."/>
            <person name="Walk T."/>
            <person name="White J."/>
            <person name="Yandava C."/>
            <person name="Haas B."/>
            <person name="Nusbaum C."/>
            <person name="Birren B."/>
        </authorList>
    </citation>
    <scope>NUCLEOTIDE SEQUENCE [LARGE SCALE GENOMIC DNA]</scope>
    <source>
        <strain evidence="4">ATCC 64411 / 73-15</strain>
    </source>
</reference>
<evidence type="ECO:0000313" key="3">
    <source>
        <dbReference type="EnsemblFungi" id="MAPG_00229T0"/>
    </source>
</evidence>
<protein>
    <submittedName>
        <fullName evidence="2 3">Uncharacterized protein</fullName>
    </submittedName>
</protein>
<reference evidence="2" key="2">
    <citation type="submission" date="2010-05" db="EMBL/GenBank/DDBJ databases">
        <title>The Genome Sequence of Magnaporthe poae strain ATCC 64411.</title>
        <authorList>
            <consortium name="The Broad Institute Genome Sequencing Platform"/>
            <consortium name="Broad Institute Genome Sequencing Center for Infectious Disease"/>
            <person name="Ma L.-J."/>
            <person name="Dead R."/>
            <person name="Young S."/>
            <person name="Zeng Q."/>
            <person name="Koehrsen M."/>
            <person name="Alvarado L."/>
            <person name="Berlin A."/>
            <person name="Chapman S.B."/>
            <person name="Chen Z."/>
            <person name="Freedman E."/>
            <person name="Gellesch M."/>
            <person name="Goldberg J."/>
            <person name="Griggs A."/>
            <person name="Gujja S."/>
            <person name="Heilman E.R."/>
            <person name="Heiman D."/>
            <person name="Hepburn T."/>
            <person name="Howarth C."/>
            <person name="Jen D."/>
            <person name="Larson L."/>
            <person name="Mehta T."/>
            <person name="Neiman D."/>
            <person name="Pearson M."/>
            <person name="Roberts A."/>
            <person name="Saif S."/>
            <person name="Shea T."/>
            <person name="Shenoy N."/>
            <person name="Sisk P."/>
            <person name="Stolte C."/>
            <person name="Sykes S."/>
            <person name="Walk T."/>
            <person name="White J."/>
            <person name="Yandava C."/>
            <person name="Haas B."/>
            <person name="Nusbaum C."/>
            <person name="Birren B."/>
        </authorList>
    </citation>
    <scope>NUCLEOTIDE SEQUENCE</scope>
    <source>
        <strain evidence="2">ATCC 64411</strain>
    </source>
</reference>
<organism evidence="3 4">
    <name type="scientific">Magnaporthiopsis poae (strain ATCC 64411 / 73-15)</name>
    <name type="common">Kentucky bluegrass fungus</name>
    <name type="synonym">Magnaporthe poae</name>
    <dbReference type="NCBI Taxonomy" id="644358"/>
    <lineage>
        <taxon>Eukaryota</taxon>
        <taxon>Fungi</taxon>
        <taxon>Dikarya</taxon>
        <taxon>Ascomycota</taxon>
        <taxon>Pezizomycotina</taxon>
        <taxon>Sordariomycetes</taxon>
        <taxon>Sordariomycetidae</taxon>
        <taxon>Magnaporthales</taxon>
        <taxon>Magnaporthaceae</taxon>
        <taxon>Magnaporthiopsis</taxon>
    </lineage>
</organism>
<accession>A0A0C4DKF8</accession>
<dbReference type="AlphaFoldDB" id="A0A0C4DKF8"/>
<keyword evidence="4" id="KW-1185">Reference proteome</keyword>
<dbReference type="Proteomes" id="UP000011715">
    <property type="component" value="Unassembled WGS sequence"/>
</dbReference>
<feature type="region of interest" description="Disordered" evidence="1">
    <location>
        <begin position="111"/>
        <end position="132"/>
    </location>
</feature>
<proteinExistence type="predicted"/>
<feature type="region of interest" description="Disordered" evidence="1">
    <location>
        <begin position="36"/>
        <end position="61"/>
    </location>
</feature>
<dbReference type="EMBL" id="ADBL01000051">
    <property type="status" value="NOT_ANNOTATED_CDS"/>
    <property type="molecule type" value="Genomic_DNA"/>
</dbReference>
<evidence type="ECO:0000313" key="4">
    <source>
        <dbReference type="Proteomes" id="UP000011715"/>
    </source>
</evidence>
<sequence>MIPFLAPSGRRPSRCWWARALHMETPDVIGGRTALHMGRGRQGKGHGEAARRRGSRQGGSEFYGLGVAARGYGKGCWRGREVAHDAGAKSEGRLRAAARAIWSLQFSNDRYSSGPAGGHKDELIRKQRHRAL</sequence>
<dbReference type="VEuPathDB" id="FungiDB:MAPG_00229"/>
<evidence type="ECO:0000313" key="2">
    <source>
        <dbReference type="EMBL" id="KLU81134.1"/>
    </source>
</evidence>
<reference evidence="2" key="3">
    <citation type="submission" date="2011-03" db="EMBL/GenBank/DDBJ databases">
        <title>Annotation of Magnaporthe poae ATCC 64411.</title>
        <authorList>
            <person name="Ma L.-J."/>
            <person name="Dead R."/>
            <person name="Young S.K."/>
            <person name="Zeng Q."/>
            <person name="Gargeya S."/>
            <person name="Fitzgerald M."/>
            <person name="Haas B."/>
            <person name="Abouelleil A."/>
            <person name="Alvarado L."/>
            <person name="Arachchi H.M."/>
            <person name="Berlin A."/>
            <person name="Brown A."/>
            <person name="Chapman S.B."/>
            <person name="Chen Z."/>
            <person name="Dunbar C."/>
            <person name="Freedman E."/>
            <person name="Gearin G."/>
            <person name="Gellesch M."/>
            <person name="Goldberg J."/>
            <person name="Griggs A."/>
            <person name="Gujja S."/>
            <person name="Heiman D."/>
            <person name="Howarth C."/>
            <person name="Larson L."/>
            <person name="Lui A."/>
            <person name="MacDonald P.J.P."/>
            <person name="Mehta T."/>
            <person name="Montmayeur A."/>
            <person name="Murphy C."/>
            <person name="Neiman D."/>
            <person name="Pearson M."/>
            <person name="Priest M."/>
            <person name="Roberts A."/>
            <person name="Saif S."/>
            <person name="Shea T."/>
            <person name="Shenoy N."/>
            <person name="Sisk P."/>
            <person name="Stolte C."/>
            <person name="Sykes S."/>
            <person name="Yandava C."/>
            <person name="Wortman J."/>
            <person name="Nusbaum C."/>
            <person name="Birren B."/>
        </authorList>
    </citation>
    <scope>NUCLEOTIDE SEQUENCE</scope>
    <source>
        <strain evidence="2">ATCC 64411</strain>
    </source>
</reference>
<name>A0A0C4DKF8_MAGP6</name>
<gene>
    <name evidence="2" type="ORF">MAPG_00229</name>
</gene>
<evidence type="ECO:0000256" key="1">
    <source>
        <dbReference type="SAM" id="MobiDB-lite"/>
    </source>
</evidence>
<dbReference type="EMBL" id="GL876966">
    <property type="protein sequence ID" value="KLU81134.1"/>
    <property type="molecule type" value="Genomic_DNA"/>
</dbReference>
<dbReference type="EnsemblFungi" id="MAPG_00229T0">
    <property type="protein sequence ID" value="MAPG_00229T0"/>
    <property type="gene ID" value="MAPG_00229"/>
</dbReference>
<reference evidence="3" key="4">
    <citation type="journal article" date="2015" name="G3 (Bethesda)">
        <title>Genome sequences of three phytopathogenic species of the Magnaporthaceae family of fungi.</title>
        <authorList>
            <person name="Okagaki L.H."/>
            <person name="Nunes C.C."/>
            <person name="Sailsbery J."/>
            <person name="Clay B."/>
            <person name="Brown D."/>
            <person name="John T."/>
            <person name="Oh Y."/>
            <person name="Young N."/>
            <person name="Fitzgerald M."/>
            <person name="Haas B.J."/>
            <person name="Zeng Q."/>
            <person name="Young S."/>
            <person name="Adiconis X."/>
            <person name="Fan L."/>
            <person name="Levin J.Z."/>
            <person name="Mitchell T.K."/>
            <person name="Okubara P.A."/>
            <person name="Farman M.L."/>
            <person name="Kohn L.M."/>
            <person name="Birren B."/>
            <person name="Ma L.-J."/>
            <person name="Dean R.A."/>
        </authorList>
    </citation>
    <scope>NUCLEOTIDE SEQUENCE</scope>
    <source>
        <strain evidence="3">ATCC 64411 / 73-15</strain>
    </source>
</reference>